<evidence type="ECO:0000313" key="3">
    <source>
        <dbReference type="Proteomes" id="UP000555411"/>
    </source>
</evidence>
<dbReference type="PANTHER" id="PTHR43968:SF6">
    <property type="entry name" value="GLUTATHIONE S-TRANSFERASE OMEGA"/>
    <property type="match status" value="1"/>
</dbReference>
<dbReference type="InterPro" id="IPR050983">
    <property type="entry name" value="GST_Omega/HSP26"/>
</dbReference>
<dbReference type="CDD" id="cd00299">
    <property type="entry name" value="GST_C_family"/>
    <property type="match status" value="1"/>
</dbReference>
<organism evidence="2 3">
    <name type="scientific">Paragemmobacter straminiformis</name>
    <dbReference type="NCBI Taxonomy" id="2045119"/>
    <lineage>
        <taxon>Bacteria</taxon>
        <taxon>Pseudomonadati</taxon>
        <taxon>Pseudomonadota</taxon>
        <taxon>Alphaproteobacteria</taxon>
        <taxon>Rhodobacterales</taxon>
        <taxon>Paracoccaceae</taxon>
        <taxon>Paragemmobacter</taxon>
    </lineage>
</organism>
<dbReference type="RefSeq" id="WP_185798447.1">
    <property type="nucleotide sequence ID" value="NZ_JACLQD010000004.1"/>
</dbReference>
<dbReference type="Gene3D" id="3.40.30.10">
    <property type="entry name" value="Glutaredoxin"/>
    <property type="match status" value="1"/>
</dbReference>
<dbReference type="InterPro" id="IPR036282">
    <property type="entry name" value="Glutathione-S-Trfase_C_sf"/>
</dbReference>
<dbReference type="SUPFAM" id="SSF47616">
    <property type="entry name" value="GST C-terminal domain-like"/>
    <property type="match status" value="1"/>
</dbReference>
<keyword evidence="3" id="KW-1185">Reference proteome</keyword>
<sequence length="241" mass="26038">MTVPPLRLHVEAWSLCPQAQRVKIAAGLRGLAVVHRVTSGGEPQSTAIVPTVLTLSRAGLADHVLTDGLAMVELVEDLFPAQSLHPRDAGVRAVHRELMALGAEAQTRLSRATRERNPQDLDLALGGLQARLARIETLLAAHAYRPGHGLSNVDVVLAPTLWRLQILDGQVQSHLLSGHPRLRHWAEWLVGQPVVRDTLSAEAADLYFAVLHARRAAIVNPDIAVAWRALMGPEIGLRGAG</sequence>
<dbReference type="InterPro" id="IPR004046">
    <property type="entry name" value="GST_C"/>
</dbReference>
<dbReference type="Pfam" id="PF00043">
    <property type="entry name" value="GST_C"/>
    <property type="match status" value="1"/>
</dbReference>
<dbReference type="GO" id="GO:0016740">
    <property type="term" value="F:transferase activity"/>
    <property type="evidence" value="ECO:0007669"/>
    <property type="project" value="UniProtKB-KW"/>
</dbReference>
<dbReference type="EMBL" id="JACLQD010000004">
    <property type="protein sequence ID" value="MBC2836842.1"/>
    <property type="molecule type" value="Genomic_DNA"/>
</dbReference>
<accession>A0A842I9W9</accession>
<keyword evidence="2" id="KW-0808">Transferase</keyword>
<comment type="caution">
    <text evidence="2">The sequence shown here is derived from an EMBL/GenBank/DDBJ whole genome shotgun (WGS) entry which is preliminary data.</text>
</comment>
<dbReference type="Gene3D" id="1.20.1050.10">
    <property type="match status" value="1"/>
</dbReference>
<dbReference type="PROSITE" id="PS50405">
    <property type="entry name" value="GST_CTER"/>
    <property type="match status" value="1"/>
</dbReference>
<reference evidence="2 3" key="1">
    <citation type="journal article" date="2017" name="Int. J. Syst. Evol. Microbiol.">
        <title>Gemmobacter straminiformis sp. nov., isolated from an artificial fountain.</title>
        <authorList>
            <person name="Kang J.Y."/>
            <person name="Kim M.J."/>
            <person name="Chun J."/>
            <person name="Son K.P."/>
            <person name="Jahng K.Y."/>
        </authorList>
    </citation>
    <scope>NUCLEOTIDE SEQUENCE [LARGE SCALE GENOMIC DNA]</scope>
    <source>
        <strain evidence="2 3">CAM-8</strain>
    </source>
</reference>
<proteinExistence type="predicted"/>
<evidence type="ECO:0000259" key="1">
    <source>
        <dbReference type="PROSITE" id="PS50405"/>
    </source>
</evidence>
<dbReference type="Proteomes" id="UP000555411">
    <property type="component" value="Unassembled WGS sequence"/>
</dbReference>
<name>A0A842I9W9_9RHOB</name>
<feature type="domain" description="GST C-terminal" evidence="1">
    <location>
        <begin position="88"/>
        <end position="208"/>
    </location>
</feature>
<dbReference type="GO" id="GO:0005737">
    <property type="term" value="C:cytoplasm"/>
    <property type="evidence" value="ECO:0007669"/>
    <property type="project" value="TreeGrafter"/>
</dbReference>
<dbReference type="AlphaFoldDB" id="A0A842I9W9"/>
<dbReference type="InterPro" id="IPR010987">
    <property type="entry name" value="Glutathione-S-Trfase_C-like"/>
</dbReference>
<gene>
    <name evidence="2" type="ORF">H7F16_15090</name>
</gene>
<dbReference type="PANTHER" id="PTHR43968">
    <property type="match status" value="1"/>
</dbReference>
<evidence type="ECO:0000313" key="2">
    <source>
        <dbReference type="EMBL" id="MBC2836842.1"/>
    </source>
</evidence>
<protein>
    <submittedName>
        <fullName evidence="2">Glutathione S-transferase family protein</fullName>
    </submittedName>
</protein>